<evidence type="ECO:0000313" key="1">
    <source>
        <dbReference type="EnsemblPlants" id="cds.evm.model.01.2765"/>
    </source>
</evidence>
<dbReference type="Gramene" id="evm.model.01.2765">
    <property type="protein sequence ID" value="cds.evm.model.01.2765"/>
    <property type="gene ID" value="evm.TU.01.2765"/>
</dbReference>
<name>A0A803NMJ9_CANSA</name>
<organism evidence="1 2">
    <name type="scientific">Cannabis sativa</name>
    <name type="common">Hemp</name>
    <name type="synonym">Marijuana</name>
    <dbReference type="NCBI Taxonomy" id="3483"/>
    <lineage>
        <taxon>Eukaryota</taxon>
        <taxon>Viridiplantae</taxon>
        <taxon>Streptophyta</taxon>
        <taxon>Embryophyta</taxon>
        <taxon>Tracheophyta</taxon>
        <taxon>Spermatophyta</taxon>
        <taxon>Magnoliopsida</taxon>
        <taxon>eudicotyledons</taxon>
        <taxon>Gunneridae</taxon>
        <taxon>Pentapetalae</taxon>
        <taxon>rosids</taxon>
        <taxon>fabids</taxon>
        <taxon>Rosales</taxon>
        <taxon>Cannabaceae</taxon>
        <taxon>Cannabis</taxon>
    </lineage>
</organism>
<dbReference type="InterPro" id="IPR019516">
    <property type="entry name" value="Glomulin/ALF4"/>
</dbReference>
<dbReference type="GO" id="GO:0005737">
    <property type="term" value="C:cytoplasm"/>
    <property type="evidence" value="ECO:0007669"/>
    <property type="project" value="TreeGrafter"/>
</dbReference>
<dbReference type="Proteomes" id="UP000596661">
    <property type="component" value="Chromosome 1"/>
</dbReference>
<evidence type="ECO:0000313" key="2">
    <source>
        <dbReference type="Proteomes" id="UP000596661"/>
    </source>
</evidence>
<accession>A0A803NMJ9</accession>
<dbReference type="InterPro" id="IPR013877">
    <property type="entry name" value="YAP-bd/ALF4/Glomulin"/>
</dbReference>
<dbReference type="AlphaFoldDB" id="A0A803NMJ9"/>
<dbReference type="EnsemblPlants" id="evm.model.01.2765">
    <property type="protein sequence ID" value="cds.evm.model.01.2765"/>
    <property type="gene ID" value="evm.TU.01.2765"/>
</dbReference>
<protein>
    <submittedName>
        <fullName evidence="1">Uncharacterized protein</fullName>
    </submittedName>
</protein>
<proteinExistence type="predicted"/>
<dbReference type="GO" id="GO:0055105">
    <property type="term" value="F:ubiquitin-protein transferase inhibitor activity"/>
    <property type="evidence" value="ECO:0007669"/>
    <property type="project" value="TreeGrafter"/>
</dbReference>
<dbReference type="EMBL" id="UZAU01000081">
    <property type="status" value="NOT_ANNOTATED_CDS"/>
    <property type="molecule type" value="Genomic_DNA"/>
</dbReference>
<dbReference type="PANTHER" id="PTHR15430">
    <property type="entry name" value="GLOMULIN"/>
    <property type="match status" value="1"/>
</dbReference>
<sequence>MGLCVVLATLDALSFELPKAASRFGGVSDKCLVIAGKVIDRFVSLCSPREMLPILCEALDSPSEMNSGSSYFVPLLNGLSQVLISIQKRHFEQLKTAIPIVVKVLMAVSSEFDNDCTELKDLYDGALSIANSVHSVCIKQGGWNKELIRSNFLVKEAETILFIPWSTNDVSDKLICNFENSKWFTIKSGYWLARRNLALTRASPSNGFPGWWRKIWSLNHPPKRLPWEFSQQTTGGGWPPSRPRVTVPRDGASNERLGFALQTSKWAPLPRGFLKVNTDAALNLTNQCREVGYGSKQPKVPQKNKTNKLSFLPLKLVNIETVSIVEVPSSPPKAVEDSTLDKGKHVVQDPRKVTFNPEFLEVQLLDPIIPLPHEAGVSKAKACSGFIT</sequence>
<dbReference type="Pfam" id="PF08568">
    <property type="entry name" value="Kinetochor_Ybp2"/>
    <property type="match status" value="1"/>
</dbReference>
<dbReference type="PANTHER" id="PTHR15430:SF1">
    <property type="entry name" value="GLOMULIN"/>
    <property type="match status" value="1"/>
</dbReference>
<keyword evidence="2" id="KW-1185">Reference proteome</keyword>
<reference evidence="1" key="2">
    <citation type="submission" date="2021-03" db="UniProtKB">
        <authorList>
            <consortium name="EnsemblPlants"/>
        </authorList>
    </citation>
    <scope>IDENTIFICATION</scope>
</reference>
<reference evidence="1" key="1">
    <citation type="submission" date="2018-11" db="EMBL/GenBank/DDBJ databases">
        <authorList>
            <person name="Grassa J C."/>
        </authorList>
    </citation>
    <scope>NUCLEOTIDE SEQUENCE [LARGE SCALE GENOMIC DNA]</scope>
</reference>